<dbReference type="PANTHER" id="PTHR46250:SF15">
    <property type="entry name" value="OS01G0523800 PROTEIN"/>
    <property type="match status" value="1"/>
</dbReference>
<organism evidence="1">
    <name type="scientific">Cucumis melo</name>
    <name type="common">Muskmelon</name>
    <dbReference type="NCBI Taxonomy" id="3656"/>
    <lineage>
        <taxon>Eukaryota</taxon>
        <taxon>Viridiplantae</taxon>
        <taxon>Streptophyta</taxon>
        <taxon>Embryophyta</taxon>
        <taxon>Tracheophyta</taxon>
        <taxon>Spermatophyta</taxon>
        <taxon>Magnoliopsida</taxon>
        <taxon>eudicotyledons</taxon>
        <taxon>Gunneridae</taxon>
        <taxon>Pentapetalae</taxon>
        <taxon>rosids</taxon>
        <taxon>fabids</taxon>
        <taxon>Cucurbitales</taxon>
        <taxon>Cucurbitaceae</taxon>
        <taxon>Benincaseae</taxon>
        <taxon>Cucumis</taxon>
    </lineage>
</organism>
<proteinExistence type="predicted"/>
<accession>A0A9I9DT20</accession>
<protein>
    <recommendedName>
        <fullName evidence="2">Retrotransposon protein</fullName>
    </recommendedName>
</protein>
<dbReference type="PANTHER" id="PTHR46250">
    <property type="entry name" value="MYB/SANT-LIKE DNA-BINDING DOMAIN PROTEIN-RELATED"/>
    <property type="match status" value="1"/>
</dbReference>
<dbReference type="AlphaFoldDB" id="A0A9I9DT20"/>
<name>A0A9I9DT20_CUCME</name>
<reference evidence="1" key="1">
    <citation type="submission" date="2023-03" db="UniProtKB">
        <authorList>
            <consortium name="EnsemblPlants"/>
        </authorList>
    </citation>
    <scope>IDENTIFICATION</scope>
</reference>
<sequence>MASLSHAPKHVWIKEEEVTLVECLVELVPVVGWKSDNGTFQPGYVAQLVRMMTVKFPECLVQATTVVDCRIKTLK</sequence>
<evidence type="ECO:0000313" key="1">
    <source>
        <dbReference type="EnsemblPlants" id="MELO3C023134.2.1"/>
    </source>
</evidence>
<evidence type="ECO:0008006" key="2">
    <source>
        <dbReference type="Google" id="ProtNLM"/>
    </source>
</evidence>
<dbReference type="EnsemblPlants" id="MELO3C023134.2.1">
    <property type="protein sequence ID" value="MELO3C023134.2.1"/>
    <property type="gene ID" value="MELO3C023134.2"/>
</dbReference>
<dbReference type="Gramene" id="MELO3C023134.2.1">
    <property type="protein sequence ID" value="MELO3C023134.2.1"/>
    <property type="gene ID" value="MELO3C023134.2"/>
</dbReference>